<dbReference type="InterPro" id="IPR015854">
    <property type="entry name" value="ABC_transpr_LolD-like"/>
</dbReference>
<dbReference type="GO" id="GO:0005886">
    <property type="term" value="C:plasma membrane"/>
    <property type="evidence" value="ECO:0007669"/>
    <property type="project" value="TreeGrafter"/>
</dbReference>
<feature type="region of interest" description="Disordered" evidence="4">
    <location>
        <begin position="239"/>
        <end position="272"/>
    </location>
</feature>
<keyword evidence="2" id="KW-0547">Nucleotide-binding</keyword>
<keyword evidence="3 6" id="KW-0067">ATP-binding</keyword>
<dbReference type="InterPro" id="IPR027417">
    <property type="entry name" value="P-loop_NTPase"/>
</dbReference>
<dbReference type="PATRIC" id="fig|66430.4.peg.4047"/>
<dbReference type="EMBL" id="LFML01000032">
    <property type="protein sequence ID" value="KMO98177.1"/>
    <property type="molecule type" value="Genomic_DNA"/>
</dbReference>
<comment type="caution">
    <text evidence="6">The sequence shown here is derived from an EMBL/GenBank/DDBJ whole genome shotgun (WGS) entry which is preliminary data.</text>
</comment>
<evidence type="ECO:0000256" key="1">
    <source>
        <dbReference type="ARBA" id="ARBA00005417"/>
    </source>
</evidence>
<keyword evidence="7" id="KW-1185">Reference proteome</keyword>
<dbReference type="SMART" id="SM00382">
    <property type="entry name" value="AAA"/>
    <property type="match status" value="1"/>
</dbReference>
<name>A0A0J6XV59_9ACTN</name>
<dbReference type="PANTHER" id="PTHR24220">
    <property type="entry name" value="IMPORT ATP-BINDING PROTEIN"/>
    <property type="match status" value="1"/>
</dbReference>
<evidence type="ECO:0000313" key="7">
    <source>
        <dbReference type="Proteomes" id="UP000035932"/>
    </source>
</evidence>
<feature type="domain" description="ABC transporter" evidence="5">
    <location>
        <begin position="15"/>
        <end position="259"/>
    </location>
</feature>
<evidence type="ECO:0000259" key="5">
    <source>
        <dbReference type="PROSITE" id="PS50893"/>
    </source>
</evidence>
<dbReference type="InterPro" id="IPR003439">
    <property type="entry name" value="ABC_transporter-like_ATP-bd"/>
</dbReference>
<evidence type="ECO:0000256" key="3">
    <source>
        <dbReference type="ARBA" id="ARBA00022840"/>
    </source>
</evidence>
<dbReference type="AlphaFoldDB" id="A0A0J6XV59"/>
<protein>
    <submittedName>
        <fullName evidence="6">ABC transporter ATP-binding protein</fullName>
    </submittedName>
</protein>
<reference evidence="6 7" key="1">
    <citation type="submission" date="2015-06" db="EMBL/GenBank/DDBJ databases">
        <title>Recapitulation of the evolution of biosynthetic gene clusters reveals hidden chemical diversity on bacterial genomes.</title>
        <authorList>
            <person name="Cruz-Morales P."/>
            <person name="Martinez-Guerrero C."/>
            <person name="Morales-Escalante M.A."/>
            <person name="Yanez-Guerra L.A."/>
            <person name="Kopp J.F."/>
            <person name="Feldmann J."/>
            <person name="Ramos-Aboites H.E."/>
            <person name="Barona-Gomez F."/>
        </authorList>
    </citation>
    <scope>NUCLEOTIDE SEQUENCE [LARGE SCALE GENOMIC DNA]</scope>
    <source>
        <strain evidence="6 7">ATCC 31245</strain>
    </source>
</reference>
<gene>
    <name evidence="6" type="ORF">ACS04_08375</name>
</gene>
<feature type="compositionally biased region" description="Gly residues" evidence="4">
    <location>
        <begin position="243"/>
        <end position="257"/>
    </location>
</feature>
<dbReference type="PROSITE" id="PS50893">
    <property type="entry name" value="ABC_TRANSPORTER_2"/>
    <property type="match status" value="1"/>
</dbReference>
<comment type="similarity">
    <text evidence="1">Belongs to the ABC transporter superfamily.</text>
</comment>
<dbReference type="GO" id="GO:0016887">
    <property type="term" value="F:ATP hydrolysis activity"/>
    <property type="evidence" value="ECO:0007669"/>
    <property type="project" value="InterPro"/>
</dbReference>
<organism evidence="6 7">
    <name type="scientific">Streptomyces roseus</name>
    <dbReference type="NCBI Taxonomy" id="66430"/>
    <lineage>
        <taxon>Bacteria</taxon>
        <taxon>Bacillati</taxon>
        <taxon>Actinomycetota</taxon>
        <taxon>Actinomycetes</taxon>
        <taxon>Kitasatosporales</taxon>
        <taxon>Streptomycetaceae</taxon>
        <taxon>Streptomyces</taxon>
    </lineage>
</organism>
<accession>A0A0J6XV59</accession>
<dbReference type="GO" id="GO:0022857">
    <property type="term" value="F:transmembrane transporter activity"/>
    <property type="evidence" value="ECO:0007669"/>
    <property type="project" value="TreeGrafter"/>
</dbReference>
<dbReference type="Pfam" id="PF00005">
    <property type="entry name" value="ABC_tran"/>
    <property type="match status" value="1"/>
</dbReference>
<dbReference type="GO" id="GO:0005524">
    <property type="term" value="F:ATP binding"/>
    <property type="evidence" value="ECO:0007669"/>
    <property type="project" value="UniProtKB-KW"/>
</dbReference>
<proteinExistence type="inferred from homology"/>
<dbReference type="SUPFAM" id="SSF52540">
    <property type="entry name" value="P-loop containing nucleoside triphosphate hydrolases"/>
    <property type="match status" value="1"/>
</dbReference>
<evidence type="ECO:0000256" key="2">
    <source>
        <dbReference type="ARBA" id="ARBA00022741"/>
    </source>
</evidence>
<dbReference type="Proteomes" id="UP000035932">
    <property type="component" value="Unassembled WGS sequence"/>
</dbReference>
<dbReference type="STRING" id="66430.ACS04_08375"/>
<feature type="compositionally biased region" description="Polar residues" evidence="4">
    <location>
        <begin position="263"/>
        <end position="272"/>
    </location>
</feature>
<dbReference type="Gene3D" id="3.40.50.300">
    <property type="entry name" value="P-loop containing nucleotide triphosphate hydrolases"/>
    <property type="match status" value="1"/>
</dbReference>
<dbReference type="PANTHER" id="PTHR24220:SF689">
    <property type="entry name" value="LIPOPROTEIN-RELEASING SYSTEM ATP-BINDING PROTEIN LOLD"/>
    <property type="match status" value="1"/>
</dbReference>
<evidence type="ECO:0000256" key="4">
    <source>
        <dbReference type="SAM" id="MobiDB-lite"/>
    </source>
</evidence>
<sequence>MVAPPDNAPPDNDVLWARSVHYSHGGSPRTKSGAGSPGLSGVSVGVRQGEILAVTGPRGSGKTTLLRCLSGHLVPEQGEIWFNSLPVHTMGATARERLRRDRFGWIGPDPLLLPELKVWENAALPLLVSGASHRAAKTAACAWLDRLDIGAFARKRPGSLTRAESQRVALARALVKEPSVVFADEPTAPLHRAERALLLRTLTTAARSHGITVLLATHDEESAAVADRSVELLDGRLAAHAGSGAGGPGDADDGGGPSDETPEGQTACSLSA</sequence>
<evidence type="ECO:0000313" key="6">
    <source>
        <dbReference type="EMBL" id="KMO98177.1"/>
    </source>
</evidence>
<dbReference type="InterPro" id="IPR003593">
    <property type="entry name" value="AAA+_ATPase"/>
</dbReference>